<dbReference type="InterPro" id="IPR036770">
    <property type="entry name" value="Ankyrin_rpt-contain_sf"/>
</dbReference>
<feature type="repeat" description="ANK" evidence="24">
    <location>
        <begin position="863"/>
        <end position="895"/>
    </location>
</feature>
<keyword evidence="9" id="KW-0285">Flavoprotein</keyword>
<dbReference type="EC" id="1.14.14.17" evidence="8"/>
<dbReference type="GO" id="GO:0005789">
    <property type="term" value="C:endoplasmic reticulum membrane"/>
    <property type="evidence" value="ECO:0007669"/>
    <property type="project" value="UniProtKB-SubCell"/>
</dbReference>
<feature type="repeat" description="ANK" evidence="24">
    <location>
        <begin position="763"/>
        <end position="795"/>
    </location>
</feature>
<evidence type="ECO:0000256" key="25">
    <source>
        <dbReference type="SAM" id="MobiDB-lite"/>
    </source>
</evidence>
<feature type="repeat" description="ANK" evidence="24">
    <location>
        <begin position="830"/>
        <end position="862"/>
    </location>
</feature>
<dbReference type="InterPro" id="IPR013698">
    <property type="entry name" value="Squalene_epoxidase"/>
</dbReference>
<comment type="caution">
    <text evidence="29">The sequence shown here is derived from an EMBL/GenBank/DDBJ whole genome shotgun (WGS) entry which is preliminary data.</text>
</comment>
<dbReference type="PROSITE" id="PS50297">
    <property type="entry name" value="ANK_REP_REGION"/>
    <property type="match status" value="2"/>
</dbReference>
<comment type="cofactor">
    <cofactor evidence="1">
        <name>FAD</name>
        <dbReference type="ChEBI" id="CHEBI:57692"/>
    </cofactor>
</comment>
<evidence type="ECO:0000256" key="7">
    <source>
        <dbReference type="ARBA" id="ARBA00008802"/>
    </source>
</evidence>
<evidence type="ECO:0000256" key="17">
    <source>
        <dbReference type="ARBA" id="ARBA00023098"/>
    </source>
</evidence>
<evidence type="ECO:0000256" key="24">
    <source>
        <dbReference type="PROSITE-ProRule" id="PRU00023"/>
    </source>
</evidence>
<comment type="similarity">
    <text evidence="7">Belongs to the squalene monooxygenase family.</text>
</comment>
<comment type="subunit">
    <text evidence="21">Interacts (via N-terminal domain) with MARCHF6. Interacts with SMIM22; this interaction modulates lipid droplet formation.</text>
</comment>
<feature type="transmembrane region" description="Helical" evidence="26">
    <location>
        <begin position="1232"/>
        <end position="1257"/>
    </location>
</feature>
<feature type="compositionally biased region" description="Polar residues" evidence="25">
    <location>
        <begin position="154"/>
        <end position="170"/>
    </location>
</feature>
<evidence type="ECO:0000256" key="8">
    <source>
        <dbReference type="ARBA" id="ARBA00012312"/>
    </source>
</evidence>
<evidence type="ECO:0000256" key="9">
    <source>
        <dbReference type="ARBA" id="ARBA00022630"/>
    </source>
</evidence>
<feature type="domain" description="Ion transport" evidence="27">
    <location>
        <begin position="1037"/>
        <end position="1268"/>
    </location>
</feature>
<keyword evidence="12" id="KW-0274">FAD</keyword>
<dbReference type="Pfam" id="PF12796">
    <property type="entry name" value="Ank_2"/>
    <property type="match status" value="2"/>
</dbReference>
<feature type="transmembrane region" description="Helical" evidence="26">
    <location>
        <begin position="45"/>
        <end position="63"/>
    </location>
</feature>
<evidence type="ECO:0000256" key="2">
    <source>
        <dbReference type="ARBA" id="ARBA00002173"/>
    </source>
</evidence>
<evidence type="ECO:0000256" key="23">
    <source>
        <dbReference type="ARBA" id="ARBA00075988"/>
    </source>
</evidence>
<accession>A0A401PNI0</accession>
<feature type="region of interest" description="Disordered" evidence="25">
    <location>
        <begin position="1347"/>
        <end position="1377"/>
    </location>
</feature>
<dbReference type="Gene3D" id="1.25.40.20">
    <property type="entry name" value="Ankyrin repeat-containing domain"/>
    <property type="match status" value="2"/>
</dbReference>
<evidence type="ECO:0000256" key="5">
    <source>
        <dbReference type="ARBA" id="ARBA00004406"/>
    </source>
</evidence>
<comment type="catalytic activity">
    <reaction evidence="19">
        <text>Ca(2+)(in) = Ca(2+)(out)</text>
        <dbReference type="Rhea" id="RHEA:29671"/>
        <dbReference type="ChEBI" id="CHEBI:29108"/>
    </reaction>
</comment>
<reference evidence="29 30" key="1">
    <citation type="journal article" date="2018" name="Nat. Ecol. Evol.">
        <title>Shark genomes provide insights into elasmobranch evolution and the origin of vertebrates.</title>
        <authorList>
            <person name="Hara Y"/>
            <person name="Yamaguchi K"/>
            <person name="Onimaru K"/>
            <person name="Kadota M"/>
            <person name="Koyanagi M"/>
            <person name="Keeley SD"/>
            <person name="Tatsumi K"/>
            <person name="Tanaka K"/>
            <person name="Motone F"/>
            <person name="Kageyama Y"/>
            <person name="Nozu R"/>
            <person name="Adachi N"/>
            <person name="Nishimura O"/>
            <person name="Nakagawa R"/>
            <person name="Tanegashima C"/>
            <person name="Kiyatake I"/>
            <person name="Matsumoto R"/>
            <person name="Murakumo K"/>
            <person name="Nishida K"/>
            <person name="Terakita A"/>
            <person name="Kuratani S"/>
            <person name="Sato K"/>
            <person name="Hyodo S Kuraku.S."/>
        </authorList>
    </citation>
    <scope>NUCLEOTIDE SEQUENCE [LARGE SCALE GENOMIC DNA]</scope>
</reference>
<dbReference type="GO" id="GO:0005216">
    <property type="term" value="F:monoatomic ion channel activity"/>
    <property type="evidence" value="ECO:0007669"/>
    <property type="project" value="InterPro"/>
</dbReference>
<dbReference type="Gene3D" id="1.10.287.70">
    <property type="match status" value="1"/>
</dbReference>
<evidence type="ECO:0000256" key="13">
    <source>
        <dbReference type="ARBA" id="ARBA00022843"/>
    </source>
</evidence>
<evidence type="ECO:0000256" key="11">
    <source>
        <dbReference type="ARBA" id="ARBA00022824"/>
    </source>
</evidence>
<evidence type="ECO:0000256" key="19">
    <source>
        <dbReference type="ARBA" id="ARBA00036634"/>
    </source>
</evidence>
<comment type="pathway">
    <text evidence="6">Terpene metabolism; lanosterol biosynthesis; lanosterol from farnesyl diphosphate: step 2/3.</text>
</comment>
<dbReference type="GO" id="GO:0008203">
    <property type="term" value="P:cholesterol metabolic process"/>
    <property type="evidence" value="ECO:0007669"/>
    <property type="project" value="TreeGrafter"/>
</dbReference>
<evidence type="ECO:0000259" key="28">
    <source>
        <dbReference type="Pfam" id="PF08491"/>
    </source>
</evidence>
<feature type="compositionally biased region" description="Basic and acidic residues" evidence="25">
    <location>
        <begin position="138"/>
        <end position="153"/>
    </location>
</feature>
<comment type="function">
    <text evidence="2">Catalyzes the stereospecific oxidation of squalene to (S)-2,3-epoxysqualene, and is considered to be a rate-limiting enzyme in steroid biosynthesis.</text>
</comment>
<feature type="transmembrane region" description="Helical" evidence="26">
    <location>
        <begin position="79"/>
        <end position="97"/>
    </location>
</feature>
<evidence type="ECO:0000313" key="30">
    <source>
        <dbReference type="Proteomes" id="UP000288216"/>
    </source>
</evidence>
<feature type="region of interest" description="Disordered" evidence="25">
    <location>
        <begin position="128"/>
        <end position="170"/>
    </location>
</feature>
<evidence type="ECO:0000256" key="4">
    <source>
        <dbReference type="ARBA" id="ARBA00004174"/>
    </source>
</evidence>
<dbReference type="SMART" id="SM00248">
    <property type="entry name" value="ANK"/>
    <property type="match status" value="5"/>
</dbReference>
<keyword evidence="24" id="KW-0040">ANK repeat</keyword>
<dbReference type="EMBL" id="BFAA01001068">
    <property type="protein sequence ID" value="GCB74710.1"/>
    <property type="molecule type" value="Genomic_DNA"/>
</dbReference>
<evidence type="ECO:0000256" key="26">
    <source>
        <dbReference type="SAM" id="Phobius"/>
    </source>
</evidence>
<keyword evidence="18 26" id="KW-0472">Membrane</keyword>
<dbReference type="SUPFAM" id="SSF51905">
    <property type="entry name" value="FAD/NAD(P)-binding domain"/>
    <property type="match status" value="1"/>
</dbReference>
<keyword evidence="11" id="KW-0256">Endoplasmic reticulum</keyword>
<comment type="subcellular location">
    <subcellularLocation>
        <location evidence="5">Endoplasmic reticulum membrane</location>
        <topology evidence="5">Peripheral membrane protein</topology>
    </subcellularLocation>
    <subcellularLocation>
        <location evidence="3">Membrane</location>
        <topology evidence="3">Multi-pass membrane protein</topology>
    </subcellularLocation>
    <subcellularLocation>
        <location evidence="4">Microsome membrane</location>
        <topology evidence="4">Peripheral membrane protein</topology>
    </subcellularLocation>
</comment>
<dbReference type="GO" id="GO:0050660">
    <property type="term" value="F:flavin adenine dinucleotide binding"/>
    <property type="evidence" value="ECO:0007669"/>
    <property type="project" value="InterPro"/>
</dbReference>
<dbReference type="GO" id="GO:0004506">
    <property type="term" value="F:squalene monooxygenase activity"/>
    <property type="evidence" value="ECO:0007669"/>
    <property type="project" value="UniProtKB-EC"/>
</dbReference>
<protein>
    <recommendedName>
        <fullName evidence="22">Squalene monooxygenase</fullName>
        <ecNumber evidence="8">1.14.14.17</ecNumber>
    </recommendedName>
    <alternativeName>
        <fullName evidence="23">Squalene epoxidase</fullName>
    </alternativeName>
</protein>
<feature type="transmembrane region" description="Helical" evidence="26">
    <location>
        <begin position="1129"/>
        <end position="1147"/>
    </location>
</feature>
<dbReference type="STRING" id="75743.A0A401PNI0"/>
<feature type="transmembrane region" description="Helical" evidence="26">
    <location>
        <begin position="984"/>
        <end position="1002"/>
    </location>
</feature>
<dbReference type="Proteomes" id="UP000288216">
    <property type="component" value="Unassembled WGS sequence"/>
</dbReference>
<evidence type="ECO:0000256" key="14">
    <source>
        <dbReference type="ARBA" id="ARBA00022848"/>
    </source>
</evidence>
<dbReference type="OrthoDB" id="194358at2759"/>
<evidence type="ECO:0000313" key="29">
    <source>
        <dbReference type="EMBL" id="GCB74710.1"/>
    </source>
</evidence>
<feature type="transmembrane region" description="Helical" evidence="26">
    <location>
        <begin position="1100"/>
        <end position="1117"/>
    </location>
</feature>
<dbReference type="Gene3D" id="3.50.50.60">
    <property type="entry name" value="FAD/NAD(P)-binding domain"/>
    <property type="match status" value="1"/>
</dbReference>
<dbReference type="PANTHER" id="PTHR10835">
    <property type="entry name" value="SQUALENE MONOOXYGENASE"/>
    <property type="match status" value="1"/>
</dbReference>
<dbReference type="Pfam" id="PF08491">
    <property type="entry name" value="SE"/>
    <property type="match status" value="1"/>
</dbReference>
<feature type="transmembrane region" description="Helical" evidence="26">
    <location>
        <begin position="1184"/>
        <end position="1205"/>
    </location>
</feature>
<evidence type="ECO:0000256" key="20">
    <source>
        <dbReference type="ARBA" id="ARBA00048658"/>
    </source>
</evidence>
<feature type="domain" description="Squalene epoxidase" evidence="28">
    <location>
        <begin position="331"/>
        <end position="588"/>
    </location>
</feature>
<keyword evidence="17" id="KW-0443">Lipid metabolism</keyword>
<dbReference type="FunFam" id="3.50.50.60:FF:000104">
    <property type="entry name" value="Squalene monooxygenase"/>
    <property type="match status" value="1"/>
</dbReference>
<dbReference type="InterPro" id="IPR002110">
    <property type="entry name" value="Ankyrin_rpt"/>
</dbReference>
<evidence type="ECO:0000256" key="15">
    <source>
        <dbReference type="ARBA" id="ARBA00022989"/>
    </source>
</evidence>
<gene>
    <name evidence="29" type="ORF">scyTo_0003801</name>
</gene>
<dbReference type="SUPFAM" id="SSF48403">
    <property type="entry name" value="Ankyrin repeat"/>
    <property type="match status" value="1"/>
</dbReference>
<dbReference type="GO" id="GO:0016126">
    <property type="term" value="P:sterol biosynthetic process"/>
    <property type="evidence" value="ECO:0007669"/>
    <property type="project" value="InterPro"/>
</dbReference>
<evidence type="ECO:0000256" key="21">
    <source>
        <dbReference type="ARBA" id="ARBA00063671"/>
    </source>
</evidence>
<dbReference type="InterPro" id="IPR005821">
    <property type="entry name" value="Ion_trans_dom"/>
</dbReference>
<keyword evidence="15 26" id="KW-1133">Transmembrane helix</keyword>
<keyword evidence="16" id="KW-0560">Oxidoreductase</keyword>
<evidence type="ECO:0000256" key="3">
    <source>
        <dbReference type="ARBA" id="ARBA00004141"/>
    </source>
</evidence>
<feature type="repeat" description="ANK" evidence="24">
    <location>
        <begin position="796"/>
        <end position="828"/>
    </location>
</feature>
<evidence type="ECO:0000256" key="1">
    <source>
        <dbReference type="ARBA" id="ARBA00001974"/>
    </source>
</evidence>
<dbReference type="Pfam" id="PF00520">
    <property type="entry name" value="Ion_trans"/>
    <property type="match status" value="1"/>
</dbReference>
<keyword evidence="30" id="KW-1185">Reference proteome</keyword>
<dbReference type="InterPro" id="IPR040125">
    <property type="entry name" value="Squalene_monox"/>
</dbReference>
<evidence type="ECO:0000256" key="16">
    <source>
        <dbReference type="ARBA" id="ARBA00023002"/>
    </source>
</evidence>
<keyword evidence="10 26" id="KW-0812">Transmembrane</keyword>
<keyword evidence="13" id="KW-0832">Ubl conjugation</keyword>
<comment type="catalytic activity">
    <reaction evidence="20">
        <text>squalene + reduced [NADPH--hemoprotein reductase] + O2 = (S)-2,3-epoxysqualene + oxidized [NADPH--hemoprotein reductase] + H2O + H(+)</text>
        <dbReference type="Rhea" id="RHEA:25282"/>
        <dbReference type="Rhea" id="RHEA-COMP:11964"/>
        <dbReference type="Rhea" id="RHEA-COMP:11965"/>
        <dbReference type="ChEBI" id="CHEBI:15377"/>
        <dbReference type="ChEBI" id="CHEBI:15378"/>
        <dbReference type="ChEBI" id="CHEBI:15379"/>
        <dbReference type="ChEBI" id="CHEBI:15440"/>
        <dbReference type="ChEBI" id="CHEBI:15441"/>
        <dbReference type="ChEBI" id="CHEBI:57618"/>
        <dbReference type="ChEBI" id="CHEBI:58210"/>
        <dbReference type="EC" id="1.14.14.17"/>
    </reaction>
</comment>
<keyword evidence="14" id="KW-0492">Microsome</keyword>
<dbReference type="PANTHER" id="PTHR10835:SF0">
    <property type="entry name" value="SQUALENE MONOOXYGENASE"/>
    <property type="match status" value="1"/>
</dbReference>
<organism evidence="29 30">
    <name type="scientific">Scyliorhinus torazame</name>
    <name type="common">Cloudy catshark</name>
    <name type="synonym">Catulus torazame</name>
    <dbReference type="NCBI Taxonomy" id="75743"/>
    <lineage>
        <taxon>Eukaryota</taxon>
        <taxon>Metazoa</taxon>
        <taxon>Chordata</taxon>
        <taxon>Craniata</taxon>
        <taxon>Vertebrata</taxon>
        <taxon>Chondrichthyes</taxon>
        <taxon>Elasmobranchii</taxon>
        <taxon>Galeomorphii</taxon>
        <taxon>Galeoidea</taxon>
        <taxon>Carcharhiniformes</taxon>
        <taxon>Scyliorhinidae</taxon>
        <taxon>Scyliorhinus</taxon>
    </lineage>
</organism>
<sequence>MVAANDLCFKISSGCNGVALRKNTVWTFSGTFAGSSIKFEGERELVRIKMWTFLGIATFTYVYKKCDDLLSVSYANKEVLGAFLIFFTLGLILSYRYRYGQGKGKKQPSDLGFISQLLSALPLASSFFRGPSNTEQGKTGDKEGEDFKPKERTISFSESVQTENSSSARISSQSDPEVIIVGSGVLGSAMAAVLARDGRKVTVIERDLKEPDRIVGELLQPGGYRALKELGLGGVVEGLDAHIVNGYVIHDMESMTEVEIPYPLDEDSQVQYGTAFHHGRFIMGLRKAAMAEPNVRFIEGTVTHLLEEDGQVTGVQYREKEGGDTKELYCPLTVVADGHFSKFRKNLVKSKVNVSSHFVGCIMKDSPQFKPNHAELVLANPSPILVYQISSNETRVLVDIRGEMPRHLKDYMIEKIYPQLPEPFLLAVQNDRLRTMPASFLPPLPVNKPGVLLLGDAYNMRHPLTGGGMSVVLNDVRIWKSLLCEIPDLHDNEAMLKAKKNFDWARKKSHSFVVNVLAQALYELFAATDDSLHQLRKACFHYFKLGGQCVTGPVGLLSVLSPEPMTLIGHFFAVALYAIYFSFKTEPCSGTSGGAVGAQFISSIGKAAVQSGMSLKKPNQIQPLTIENVSAISNKAQEAQKSTLVVTIPGNEDDAEDKWKDYVRKRRVRHKHIPFKTDAELETTDSATYIGLKRITDAGQQVVTSNQPPGTSSQNQSTSTSPTTAFLQYFIIASKRGNDSQIDLERLNTMLENGADINATDRYGQGVLHGAARTWHPDVAKFLIERNADVNKPDNYGVTPLHVAAAKNDPEMVDFLLDCGADIEAKTSGMLQTPVHYAAKYDANNSLHCLLKHDANMKARDYKQRTPLQLATELDRSESAQLLLQCQADAGVHDNTGQSCLTLMAACMSQLAYLALDQFIIKDRANRKQYFMLNLLIPQPSETDNSRTKSLLEVIVQYRQLDLIMHPVVQKLIQIKWKRFGRRGVAIMLILNILFILSWTILGLTSSLSYDDKLKYNLPGDWWKILIAVIAVALTGSQLIEEFIEIHSSNRNFTRWKDWRAKEIMKDLNLCHPRWPEEESYLKKQLAGLEEMHPNYFKDFWNLFDWMVYLLLFALISTHVADLAMDSEFIHIAHIRLFAVTIIFLWLRLMKHVRAIRALGPFIVMLGKIIIDLLKFLFIYGEFYIPFACAFWIIFGGLVSNMTTLPQMMFTVFRITLVDDYRFEDMYVKDPVMAYFLCGTFLGVSSILCINLLIALLSDTFQRVYDNANANAAMQQASIVQYVEDHLSPDRKNTFKEFIHKSCAPLEIFFDDDLTVDQEDDLKKVTIQIKEDIDNLTKLLQREQWEKADYQQSPRGKPFRSWGNSRSQSQDEDSEEGTTLNIAIHEEISNLQLKAHWSWYQWDPFIT</sequence>
<dbReference type="PROSITE" id="PS50088">
    <property type="entry name" value="ANK_REPEAT"/>
    <property type="match status" value="4"/>
</dbReference>
<evidence type="ECO:0000256" key="18">
    <source>
        <dbReference type="ARBA" id="ARBA00023136"/>
    </source>
</evidence>
<evidence type="ECO:0000259" key="27">
    <source>
        <dbReference type="Pfam" id="PF00520"/>
    </source>
</evidence>
<evidence type="ECO:0000256" key="10">
    <source>
        <dbReference type="ARBA" id="ARBA00022692"/>
    </source>
</evidence>
<dbReference type="InterPro" id="IPR036188">
    <property type="entry name" value="FAD/NAD-bd_sf"/>
</dbReference>
<proteinExistence type="inferred from homology"/>
<feature type="transmembrane region" description="Helical" evidence="26">
    <location>
        <begin position="1159"/>
        <end position="1178"/>
    </location>
</feature>
<evidence type="ECO:0000256" key="22">
    <source>
        <dbReference type="ARBA" id="ARBA00071190"/>
    </source>
</evidence>
<evidence type="ECO:0000256" key="12">
    <source>
        <dbReference type="ARBA" id="ARBA00022827"/>
    </source>
</evidence>
<evidence type="ECO:0000256" key="6">
    <source>
        <dbReference type="ARBA" id="ARBA00005018"/>
    </source>
</evidence>
<name>A0A401PNI0_SCYTO</name>